<evidence type="ECO:0000313" key="3">
    <source>
        <dbReference type="Proteomes" id="UP000599523"/>
    </source>
</evidence>
<name>A0A972FC11_9RHOO</name>
<evidence type="ECO:0000256" key="1">
    <source>
        <dbReference type="SAM" id="SignalP"/>
    </source>
</evidence>
<evidence type="ECO:0000313" key="2">
    <source>
        <dbReference type="EMBL" id="NMG03944.1"/>
    </source>
</evidence>
<dbReference type="AlphaFoldDB" id="A0A972FC11"/>
<reference evidence="2" key="1">
    <citation type="submission" date="2019-12" db="EMBL/GenBank/DDBJ databases">
        <title>Comparative genomics gives insights into the taxonomy of the Azoarcus-Aromatoleum group and reveals separate origins of nif in the plant-associated Azoarcus and non-plant-associated Aromatoleum sub-groups.</title>
        <authorList>
            <person name="Lafos M."/>
            <person name="Maluk M."/>
            <person name="Batista M."/>
            <person name="Junghare M."/>
            <person name="Carmona M."/>
            <person name="Faoro H."/>
            <person name="Cruz L.M."/>
            <person name="Battistoni F."/>
            <person name="De Souza E."/>
            <person name="Pedrosa F."/>
            <person name="Chen W.-M."/>
            <person name="Poole P.S."/>
            <person name="Dixon R.A."/>
            <person name="James E.K."/>
        </authorList>
    </citation>
    <scope>NUCLEOTIDE SEQUENCE</scope>
    <source>
        <strain evidence="2">NSC3</strain>
    </source>
</reference>
<proteinExistence type="predicted"/>
<sequence length="289" mass="32061">MKRTSILVALAMWTVPAHADSLGGSYFFSTDTDGNDIHQQTLDGWRAVSEALDIGASLGRTSFKQSGRHSTRGAMRYDFREAGFASRGDIGLEHLGGRSFVTGDMVVETYRGAWTLAAGLERALVDSEQGIDQGLSATTAYALADWSREEHGAAVILSRTAYTDNNSRNRLRTRLWKSVCDCGLSVQLATESYSNSRPYTGNYFSPDRYDRVLGGIGVRHRTPYGVFSGRAEYGVQRVDGEQQPSHTITASFESARQPGGWQWRVEFIHDRKQPGYTYTQGFASLIKRF</sequence>
<dbReference type="EMBL" id="WTVM01000083">
    <property type="protein sequence ID" value="NMG03944.1"/>
    <property type="molecule type" value="Genomic_DNA"/>
</dbReference>
<dbReference type="RefSeq" id="WP_168988638.1">
    <property type="nucleotide sequence ID" value="NZ_CAWPHM010000312.1"/>
</dbReference>
<feature type="signal peptide" evidence="1">
    <location>
        <begin position="1"/>
        <end position="19"/>
    </location>
</feature>
<accession>A0A972FC11</accession>
<protein>
    <submittedName>
        <fullName evidence="2">Uncharacterized protein</fullName>
    </submittedName>
</protein>
<gene>
    <name evidence="2" type="ORF">GPA21_13345</name>
</gene>
<feature type="chain" id="PRO_5036871676" evidence="1">
    <location>
        <begin position="20"/>
        <end position="289"/>
    </location>
</feature>
<organism evidence="2 3">
    <name type="scientific">Azoarcus taiwanensis</name>
    <dbReference type="NCBI Taxonomy" id="666964"/>
    <lineage>
        <taxon>Bacteria</taxon>
        <taxon>Pseudomonadati</taxon>
        <taxon>Pseudomonadota</taxon>
        <taxon>Betaproteobacteria</taxon>
        <taxon>Rhodocyclales</taxon>
        <taxon>Zoogloeaceae</taxon>
        <taxon>Azoarcus</taxon>
    </lineage>
</organism>
<dbReference type="Proteomes" id="UP000599523">
    <property type="component" value="Unassembled WGS sequence"/>
</dbReference>
<keyword evidence="1" id="KW-0732">Signal</keyword>
<keyword evidence="3" id="KW-1185">Reference proteome</keyword>
<comment type="caution">
    <text evidence="2">The sequence shown here is derived from an EMBL/GenBank/DDBJ whole genome shotgun (WGS) entry which is preliminary data.</text>
</comment>